<reference evidence="1 2" key="1">
    <citation type="submission" date="2024-09" db="EMBL/GenBank/DDBJ databases">
        <authorList>
            <person name="Sun Q."/>
            <person name="Mori K."/>
        </authorList>
    </citation>
    <scope>NUCLEOTIDE SEQUENCE [LARGE SCALE GENOMIC DNA]</scope>
    <source>
        <strain evidence="1 2">JCM 13503</strain>
    </source>
</reference>
<organism evidence="1 2">
    <name type="scientific">Deinococcus oregonensis</name>
    <dbReference type="NCBI Taxonomy" id="1805970"/>
    <lineage>
        <taxon>Bacteria</taxon>
        <taxon>Thermotogati</taxon>
        <taxon>Deinococcota</taxon>
        <taxon>Deinococci</taxon>
        <taxon>Deinococcales</taxon>
        <taxon>Deinococcaceae</taxon>
        <taxon>Deinococcus</taxon>
    </lineage>
</organism>
<name>A0ABV6B4X7_9DEIO</name>
<accession>A0ABV6B4X7</accession>
<dbReference type="EMBL" id="JBHLYR010000066">
    <property type="protein sequence ID" value="MFB9994809.1"/>
    <property type="molecule type" value="Genomic_DNA"/>
</dbReference>
<evidence type="ECO:0000313" key="1">
    <source>
        <dbReference type="EMBL" id="MFB9994809.1"/>
    </source>
</evidence>
<gene>
    <name evidence="1" type="ORF">ACFFLM_22915</name>
</gene>
<comment type="caution">
    <text evidence="1">The sequence shown here is derived from an EMBL/GenBank/DDBJ whole genome shotgun (WGS) entry which is preliminary data.</text>
</comment>
<dbReference type="RefSeq" id="WP_380016122.1">
    <property type="nucleotide sequence ID" value="NZ_JBHLYR010000066.1"/>
</dbReference>
<evidence type="ECO:0000313" key="2">
    <source>
        <dbReference type="Proteomes" id="UP001589733"/>
    </source>
</evidence>
<dbReference type="Proteomes" id="UP001589733">
    <property type="component" value="Unassembled WGS sequence"/>
</dbReference>
<keyword evidence="2" id="KW-1185">Reference proteome</keyword>
<protein>
    <submittedName>
        <fullName evidence="1">Uncharacterized protein</fullName>
    </submittedName>
</protein>
<proteinExistence type="predicted"/>
<sequence>MSSKNAATKLLHAVMERFFATLELELDTAQGNHADTRHLIFE</sequence>